<evidence type="ECO:0000313" key="2">
    <source>
        <dbReference type="Proteomes" id="UP000326757"/>
    </source>
</evidence>
<reference evidence="1 2" key="1">
    <citation type="submission" date="2019-06" db="EMBL/GenBank/DDBJ databases">
        <title>Genome Sequence of the Brown Rot Fungal Pathogen Monilinia laxa.</title>
        <authorList>
            <person name="De Miccolis Angelini R.M."/>
            <person name="Landi L."/>
            <person name="Abate D."/>
            <person name="Pollastro S."/>
            <person name="Romanazzi G."/>
            <person name="Faretra F."/>
        </authorList>
    </citation>
    <scope>NUCLEOTIDE SEQUENCE [LARGE SCALE GENOMIC DNA]</scope>
    <source>
        <strain evidence="1 2">Mlax316</strain>
    </source>
</reference>
<accession>A0A5N6K8U8</accession>
<dbReference type="Proteomes" id="UP000326757">
    <property type="component" value="Unassembled WGS sequence"/>
</dbReference>
<dbReference type="AlphaFoldDB" id="A0A5N6K8U8"/>
<organism evidence="1 2">
    <name type="scientific">Monilinia laxa</name>
    <name type="common">Brown rot fungus</name>
    <name type="synonym">Sclerotinia laxa</name>
    <dbReference type="NCBI Taxonomy" id="61186"/>
    <lineage>
        <taxon>Eukaryota</taxon>
        <taxon>Fungi</taxon>
        <taxon>Dikarya</taxon>
        <taxon>Ascomycota</taxon>
        <taxon>Pezizomycotina</taxon>
        <taxon>Leotiomycetes</taxon>
        <taxon>Helotiales</taxon>
        <taxon>Sclerotiniaceae</taxon>
        <taxon>Monilinia</taxon>
    </lineage>
</organism>
<evidence type="ECO:0000313" key="1">
    <source>
        <dbReference type="EMBL" id="KAB8299144.1"/>
    </source>
</evidence>
<keyword evidence="2" id="KW-1185">Reference proteome</keyword>
<comment type="caution">
    <text evidence="1">The sequence shown here is derived from an EMBL/GenBank/DDBJ whole genome shotgun (WGS) entry which is preliminary data.</text>
</comment>
<dbReference type="EMBL" id="VIGI01000006">
    <property type="protein sequence ID" value="KAB8299144.1"/>
    <property type="molecule type" value="Genomic_DNA"/>
</dbReference>
<proteinExistence type="predicted"/>
<protein>
    <submittedName>
        <fullName evidence="1">Uncharacterized protein</fullName>
    </submittedName>
</protein>
<sequence>MISNDTFPATGKRCLSLKVGGFWDLYLAEGVIDGASSLVRLLCLYPGTFSSVTFRKWYRPKEHALATMSYGERTIHGLVDHFL</sequence>
<name>A0A5N6K8U8_MONLA</name>
<gene>
    <name evidence="1" type="ORF">EYC80_001249</name>
</gene>
<dbReference type="OrthoDB" id="5596422at2759"/>